<comment type="function">
    <text evidence="1 10">Catalyzes the reversible adenylation of nicotinate mononucleotide (NaMN) to nicotinic acid adenine dinucleotide (NaAD).</text>
</comment>
<dbReference type="Pfam" id="PF01467">
    <property type="entry name" value="CTP_transf_like"/>
    <property type="match status" value="1"/>
</dbReference>
<keyword evidence="3 10" id="KW-0662">Pyridine nucleotide biosynthesis</keyword>
<comment type="caution">
    <text evidence="12">The sequence shown here is derived from an EMBL/GenBank/DDBJ whole genome shotgun (WGS) entry which is preliminary data.</text>
</comment>
<evidence type="ECO:0000256" key="5">
    <source>
        <dbReference type="ARBA" id="ARBA00022695"/>
    </source>
</evidence>
<dbReference type="GO" id="GO:0004515">
    <property type="term" value="F:nicotinate-nucleotide adenylyltransferase activity"/>
    <property type="evidence" value="ECO:0007669"/>
    <property type="project" value="UniProtKB-UniRule"/>
</dbReference>
<dbReference type="HAMAP" id="MF_00244">
    <property type="entry name" value="NaMN_adenylyltr"/>
    <property type="match status" value="1"/>
</dbReference>
<dbReference type="EMBL" id="MHST01000008">
    <property type="protein sequence ID" value="OHA49552.1"/>
    <property type="molecule type" value="Genomic_DNA"/>
</dbReference>
<dbReference type="STRING" id="1802363.A2682_03560"/>
<comment type="similarity">
    <text evidence="10">Belongs to the NadD family.</text>
</comment>
<dbReference type="AlphaFoldDB" id="A0A1G2PPL5"/>
<proteinExistence type="inferred from homology"/>
<evidence type="ECO:0000256" key="9">
    <source>
        <dbReference type="ARBA" id="ARBA00048721"/>
    </source>
</evidence>
<evidence type="ECO:0000256" key="8">
    <source>
        <dbReference type="ARBA" id="ARBA00023027"/>
    </source>
</evidence>
<dbReference type="Proteomes" id="UP000178690">
    <property type="component" value="Unassembled WGS sequence"/>
</dbReference>
<evidence type="ECO:0000256" key="6">
    <source>
        <dbReference type="ARBA" id="ARBA00022741"/>
    </source>
</evidence>
<evidence type="ECO:0000259" key="11">
    <source>
        <dbReference type="Pfam" id="PF01467"/>
    </source>
</evidence>
<dbReference type="Gene3D" id="3.40.50.620">
    <property type="entry name" value="HUPs"/>
    <property type="match status" value="1"/>
</dbReference>
<keyword evidence="5 10" id="KW-0548">Nucleotidyltransferase</keyword>
<sequence>MPPRALRIGLFGGAFDPPHLGHGIAIRQLLDSGLFDEIWVVPSGFRRDKQSVANPKERLEMTERFIRSLFFTEEPVKIRSHLVERPDTLPFTVDEIEFLKEKYPDATFTVSVGPDQARVLDFWHRAKDLFALVDFAVLVRDGRPGNIPKGCRATILDPGANPWMDISSTELRRRLKEGRSVSGLTPLPVIEFIAKRGLYR</sequence>
<dbReference type="PANTHER" id="PTHR39321:SF3">
    <property type="entry name" value="PHOSPHOPANTETHEINE ADENYLYLTRANSFERASE"/>
    <property type="match status" value="1"/>
</dbReference>
<dbReference type="InterPro" id="IPR014729">
    <property type="entry name" value="Rossmann-like_a/b/a_fold"/>
</dbReference>
<evidence type="ECO:0000313" key="12">
    <source>
        <dbReference type="EMBL" id="OHA49552.1"/>
    </source>
</evidence>
<evidence type="ECO:0000256" key="3">
    <source>
        <dbReference type="ARBA" id="ARBA00022642"/>
    </source>
</evidence>
<dbReference type="CDD" id="cd02165">
    <property type="entry name" value="NMNAT"/>
    <property type="match status" value="1"/>
</dbReference>
<accession>A0A1G2PPL5</accession>
<evidence type="ECO:0000256" key="7">
    <source>
        <dbReference type="ARBA" id="ARBA00022840"/>
    </source>
</evidence>
<dbReference type="EC" id="2.7.7.18" evidence="10"/>
<protein>
    <recommendedName>
        <fullName evidence="10">Probable nicotinate-nucleotide adenylyltransferase</fullName>
        <ecNumber evidence="10">2.7.7.18</ecNumber>
    </recommendedName>
    <alternativeName>
        <fullName evidence="10">Deamido-NAD(+) diphosphorylase</fullName>
    </alternativeName>
    <alternativeName>
        <fullName evidence="10">Deamido-NAD(+) pyrophosphorylase</fullName>
    </alternativeName>
    <alternativeName>
        <fullName evidence="10">Nicotinate mononucleotide adenylyltransferase</fullName>
        <shortName evidence="10">NaMN adenylyltransferase</shortName>
    </alternativeName>
</protein>
<dbReference type="InterPro" id="IPR005248">
    <property type="entry name" value="NadD/NMNAT"/>
</dbReference>
<evidence type="ECO:0000256" key="4">
    <source>
        <dbReference type="ARBA" id="ARBA00022679"/>
    </source>
</evidence>
<dbReference type="SUPFAM" id="SSF52374">
    <property type="entry name" value="Nucleotidylyl transferase"/>
    <property type="match status" value="1"/>
</dbReference>
<evidence type="ECO:0000256" key="2">
    <source>
        <dbReference type="ARBA" id="ARBA00005019"/>
    </source>
</evidence>
<dbReference type="PANTHER" id="PTHR39321">
    <property type="entry name" value="NICOTINATE-NUCLEOTIDE ADENYLYLTRANSFERASE-RELATED"/>
    <property type="match status" value="1"/>
</dbReference>
<dbReference type="InterPro" id="IPR004821">
    <property type="entry name" value="Cyt_trans-like"/>
</dbReference>
<organism evidence="12 13">
    <name type="scientific">Terrybacteria sp. (strain RIFCSPHIGHO2_01_FULL_58_15)</name>
    <dbReference type="NCBI Taxonomy" id="1802363"/>
    <lineage>
        <taxon>Bacteria</taxon>
        <taxon>Candidatus Terryibacteriota</taxon>
    </lineage>
</organism>
<keyword evidence="8 10" id="KW-0520">NAD</keyword>
<reference evidence="12 13" key="1">
    <citation type="journal article" date="2016" name="Nat. Commun.">
        <title>Thousands of microbial genomes shed light on interconnected biogeochemical processes in an aquifer system.</title>
        <authorList>
            <person name="Anantharaman K."/>
            <person name="Brown C.T."/>
            <person name="Hug L.A."/>
            <person name="Sharon I."/>
            <person name="Castelle C.J."/>
            <person name="Probst A.J."/>
            <person name="Thomas B.C."/>
            <person name="Singh A."/>
            <person name="Wilkins M.J."/>
            <person name="Karaoz U."/>
            <person name="Brodie E.L."/>
            <person name="Williams K.H."/>
            <person name="Hubbard S.S."/>
            <person name="Banfield J.F."/>
        </authorList>
    </citation>
    <scope>NUCLEOTIDE SEQUENCE [LARGE SCALE GENOMIC DNA]</scope>
    <source>
        <strain evidence="13">RIFCSPHIGHO2_01_FULL_58_15</strain>
    </source>
</reference>
<evidence type="ECO:0000256" key="10">
    <source>
        <dbReference type="HAMAP-Rule" id="MF_00244"/>
    </source>
</evidence>
<keyword evidence="7 10" id="KW-0067">ATP-binding</keyword>
<feature type="domain" description="Cytidyltransferase-like" evidence="11">
    <location>
        <begin position="10"/>
        <end position="174"/>
    </location>
</feature>
<dbReference type="UniPathway" id="UPA00253">
    <property type="reaction ID" value="UER00332"/>
</dbReference>
<name>A0A1G2PPL5_TERXR</name>
<keyword evidence="6 10" id="KW-0547">Nucleotide-binding</keyword>
<evidence type="ECO:0000256" key="1">
    <source>
        <dbReference type="ARBA" id="ARBA00002324"/>
    </source>
</evidence>
<dbReference type="GO" id="GO:0005524">
    <property type="term" value="F:ATP binding"/>
    <property type="evidence" value="ECO:0007669"/>
    <property type="project" value="UniProtKB-KW"/>
</dbReference>
<comment type="pathway">
    <text evidence="2 10">Cofactor biosynthesis; NAD(+) biosynthesis; deamido-NAD(+) from nicotinate D-ribonucleotide: step 1/1.</text>
</comment>
<keyword evidence="4 10" id="KW-0808">Transferase</keyword>
<dbReference type="NCBIfam" id="TIGR00125">
    <property type="entry name" value="cyt_tran_rel"/>
    <property type="match status" value="1"/>
</dbReference>
<gene>
    <name evidence="10" type="primary">nadD</name>
    <name evidence="12" type="ORF">A2682_03560</name>
</gene>
<comment type="catalytic activity">
    <reaction evidence="9 10">
        <text>nicotinate beta-D-ribonucleotide + ATP + H(+) = deamido-NAD(+) + diphosphate</text>
        <dbReference type="Rhea" id="RHEA:22860"/>
        <dbReference type="ChEBI" id="CHEBI:15378"/>
        <dbReference type="ChEBI" id="CHEBI:30616"/>
        <dbReference type="ChEBI" id="CHEBI:33019"/>
        <dbReference type="ChEBI" id="CHEBI:57502"/>
        <dbReference type="ChEBI" id="CHEBI:58437"/>
        <dbReference type="EC" id="2.7.7.18"/>
    </reaction>
</comment>
<dbReference type="GO" id="GO:0009435">
    <property type="term" value="P:NAD+ biosynthetic process"/>
    <property type="evidence" value="ECO:0007669"/>
    <property type="project" value="UniProtKB-UniRule"/>
</dbReference>
<evidence type="ECO:0000313" key="13">
    <source>
        <dbReference type="Proteomes" id="UP000178690"/>
    </source>
</evidence>